<evidence type="ECO:0000313" key="1">
    <source>
        <dbReference type="EMBL" id="JAD44329.1"/>
    </source>
</evidence>
<reference evidence="1" key="1">
    <citation type="submission" date="2014-09" db="EMBL/GenBank/DDBJ databases">
        <authorList>
            <person name="Magalhaes I.L.F."/>
            <person name="Oliveira U."/>
            <person name="Santos F.R."/>
            <person name="Vidigal T.H.D.A."/>
            <person name="Brescovit A.D."/>
            <person name="Santos A.J."/>
        </authorList>
    </citation>
    <scope>NUCLEOTIDE SEQUENCE</scope>
    <source>
        <tissue evidence="1">Shoot tissue taken approximately 20 cm above the soil surface</tissue>
    </source>
</reference>
<dbReference type="EMBL" id="GBRH01253566">
    <property type="protein sequence ID" value="JAD44329.1"/>
    <property type="molecule type" value="Transcribed_RNA"/>
</dbReference>
<name>A0A0A9QM82_ARUDO</name>
<organism evidence="1">
    <name type="scientific">Arundo donax</name>
    <name type="common">Giant reed</name>
    <name type="synonym">Donax arundinaceus</name>
    <dbReference type="NCBI Taxonomy" id="35708"/>
    <lineage>
        <taxon>Eukaryota</taxon>
        <taxon>Viridiplantae</taxon>
        <taxon>Streptophyta</taxon>
        <taxon>Embryophyta</taxon>
        <taxon>Tracheophyta</taxon>
        <taxon>Spermatophyta</taxon>
        <taxon>Magnoliopsida</taxon>
        <taxon>Liliopsida</taxon>
        <taxon>Poales</taxon>
        <taxon>Poaceae</taxon>
        <taxon>PACMAD clade</taxon>
        <taxon>Arundinoideae</taxon>
        <taxon>Arundineae</taxon>
        <taxon>Arundo</taxon>
    </lineage>
</organism>
<dbReference type="AlphaFoldDB" id="A0A0A9QM82"/>
<sequence length="41" mass="4903">MASKSFLLFIVSFLIKLNQYMYSYGKLINWQKLLRGHSHLI</sequence>
<reference evidence="1" key="2">
    <citation type="journal article" date="2015" name="Data Brief">
        <title>Shoot transcriptome of the giant reed, Arundo donax.</title>
        <authorList>
            <person name="Barrero R.A."/>
            <person name="Guerrero F.D."/>
            <person name="Moolhuijzen P."/>
            <person name="Goolsby J.A."/>
            <person name="Tidwell J."/>
            <person name="Bellgard S.E."/>
            <person name="Bellgard M.I."/>
        </authorList>
    </citation>
    <scope>NUCLEOTIDE SEQUENCE</scope>
    <source>
        <tissue evidence="1">Shoot tissue taken approximately 20 cm above the soil surface</tissue>
    </source>
</reference>
<proteinExistence type="predicted"/>
<accession>A0A0A9QM82</accession>
<protein>
    <submittedName>
        <fullName evidence="1">Uncharacterized protein</fullName>
    </submittedName>
</protein>